<dbReference type="InterPro" id="IPR012340">
    <property type="entry name" value="NA-bd_OB-fold"/>
</dbReference>
<dbReference type="OrthoDB" id="9809878at2"/>
<dbReference type="InterPro" id="IPR000424">
    <property type="entry name" value="Primosome_PriB/ssb"/>
</dbReference>
<reference evidence="4 5" key="1">
    <citation type="submission" date="2013-02" db="EMBL/GenBank/DDBJ databases">
        <title>The Genome Sequence of Lactobacillus catenaformis F0143.</title>
        <authorList>
            <consortium name="The Broad Institute Genome Sequencing Platform"/>
            <person name="Earl A."/>
            <person name="Ward D."/>
            <person name="Feldgarden M."/>
            <person name="Gevers D."/>
            <person name="Izard J."/>
            <person name="Blanton J.M."/>
            <person name="Mathney J."/>
            <person name="Dewhirst F.E."/>
            <person name="Young S.K."/>
            <person name="Zeng Q."/>
            <person name="Gargeya S."/>
            <person name="Fitzgerald M."/>
            <person name="Haas B."/>
            <person name="Abouelleil A."/>
            <person name="Alvarado L."/>
            <person name="Arachchi H.M."/>
            <person name="Berlin A."/>
            <person name="Chapman S.B."/>
            <person name="Gearin G."/>
            <person name="Goldberg J."/>
            <person name="Griggs A."/>
            <person name="Gujja S."/>
            <person name="Hansen M."/>
            <person name="Heiman D."/>
            <person name="Howarth C."/>
            <person name="Larimer J."/>
            <person name="Lui A."/>
            <person name="MacDonald P.J.P."/>
            <person name="McCowen C."/>
            <person name="Montmayeur A."/>
            <person name="Murphy C."/>
            <person name="Neiman D."/>
            <person name="Pearson M."/>
            <person name="Priest M."/>
            <person name="Roberts A."/>
            <person name="Saif S."/>
            <person name="Shea T."/>
            <person name="Sisk P."/>
            <person name="Stolte C."/>
            <person name="Sykes S."/>
            <person name="Wortman J."/>
            <person name="Nusbaum C."/>
            <person name="Birren B."/>
        </authorList>
    </citation>
    <scope>NUCLEOTIDE SEQUENCE [LARGE SCALE GENOMIC DNA]</scope>
    <source>
        <strain evidence="4 5">OT 569</strain>
    </source>
</reference>
<dbReference type="Pfam" id="PF00436">
    <property type="entry name" value="SSB"/>
    <property type="match status" value="1"/>
</dbReference>
<evidence type="ECO:0000256" key="2">
    <source>
        <dbReference type="PIRNR" id="PIRNR002070"/>
    </source>
</evidence>
<dbReference type="GO" id="GO:0006260">
    <property type="term" value="P:DNA replication"/>
    <property type="evidence" value="ECO:0007669"/>
    <property type="project" value="InterPro"/>
</dbReference>
<dbReference type="GO" id="GO:0009295">
    <property type="term" value="C:nucleoid"/>
    <property type="evidence" value="ECO:0007669"/>
    <property type="project" value="TreeGrafter"/>
</dbReference>
<accession>M2P734</accession>
<dbReference type="Proteomes" id="UP000011758">
    <property type="component" value="Unassembled WGS sequence"/>
</dbReference>
<dbReference type="InterPro" id="IPR011344">
    <property type="entry name" value="ssDNA-bd"/>
</dbReference>
<keyword evidence="5" id="KW-1185">Reference proteome</keyword>
<gene>
    <name evidence="4" type="ORF">HMPREF9943_01475</name>
</gene>
<organism evidence="4 5">
    <name type="scientific">Eggerthia catenaformis OT 569 = DSM 20559</name>
    <dbReference type="NCBI Taxonomy" id="999415"/>
    <lineage>
        <taxon>Bacteria</taxon>
        <taxon>Bacillati</taxon>
        <taxon>Bacillota</taxon>
        <taxon>Erysipelotrichia</taxon>
        <taxon>Erysipelotrichales</taxon>
        <taxon>Coprobacillaceae</taxon>
        <taxon>Eggerthia</taxon>
    </lineage>
</organism>
<dbReference type="PIRSF" id="PIRSF002070">
    <property type="entry name" value="SSB"/>
    <property type="match status" value="1"/>
</dbReference>
<dbReference type="SUPFAM" id="SSF50249">
    <property type="entry name" value="Nucleic acid-binding proteins"/>
    <property type="match status" value="1"/>
</dbReference>
<dbReference type="Gene3D" id="2.40.50.140">
    <property type="entry name" value="Nucleic acid-binding proteins"/>
    <property type="match status" value="1"/>
</dbReference>
<comment type="caution">
    <text evidence="4">The sequence shown here is derived from an EMBL/GenBank/DDBJ whole genome shotgun (WGS) entry which is preliminary data.</text>
</comment>
<protein>
    <recommendedName>
        <fullName evidence="2 3">Single-stranded DNA-binding protein</fullName>
    </recommendedName>
</protein>
<dbReference type="GO" id="GO:0003697">
    <property type="term" value="F:single-stranded DNA binding"/>
    <property type="evidence" value="ECO:0007669"/>
    <property type="project" value="InterPro"/>
</dbReference>
<dbReference type="CDD" id="cd04496">
    <property type="entry name" value="SSB_OBF"/>
    <property type="match status" value="1"/>
</dbReference>
<dbReference type="RefSeq" id="WP_004803610.1">
    <property type="nucleotide sequence ID" value="NZ_AUGJ01000007.1"/>
</dbReference>
<sequence>MNIVNLVGHIATDVTVKETKSHHLVCNFNMAVYDYKDTSFIPVTVWNKRAENLEKYCKKGSKIAVSGYLKQDDYQNGEGITYKHMIVIANNIEYLSPKEKFENIDEINI</sequence>
<dbReference type="PROSITE" id="PS50935">
    <property type="entry name" value="SSB"/>
    <property type="match status" value="1"/>
</dbReference>
<dbReference type="PANTHER" id="PTHR10302">
    <property type="entry name" value="SINGLE-STRANDED DNA-BINDING PROTEIN"/>
    <property type="match status" value="1"/>
</dbReference>
<dbReference type="AlphaFoldDB" id="M2P734"/>
<dbReference type="STRING" id="999415.HMPREF9943_01475"/>
<dbReference type="BioCyc" id="ECAT999415-HMP:GTTI-1519-MONOMER"/>
<dbReference type="NCBIfam" id="TIGR00621">
    <property type="entry name" value="ssb"/>
    <property type="match status" value="1"/>
</dbReference>
<name>M2P734_9FIRM</name>
<evidence type="ECO:0000313" key="4">
    <source>
        <dbReference type="EMBL" id="EMD16072.1"/>
    </source>
</evidence>
<evidence type="ECO:0000256" key="3">
    <source>
        <dbReference type="RuleBase" id="RU000524"/>
    </source>
</evidence>
<dbReference type="eggNOG" id="COG0629">
    <property type="taxonomic scope" value="Bacteria"/>
</dbReference>
<evidence type="ECO:0000256" key="1">
    <source>
        <dbReference type="ARBA" id="ARBA00023125"/>
    </source>
</evidence>
<dbReference type="PANTHER" id="PTHR10302:SF0">
    <property type="entry name" value="SINGLE-STRANDED DNA-BINDING PROTEIN, MITOCHONDRIAL"/>
    <property type="match status" value="1"/>
</dbReference>
<dbReference type="EMBL" id="AGEJ01000024">
    <property type="protein sequence ID" value="EMD16072.1"/>
    <property type="molecule type" value="Genomic_DNA"/>
</dbReference>
<keyword evidence="1 2" id="KW-0238">DNA-binding</keyword>
<proteinExistence type="predicted"/>
<evidence type="ECO:0000313" key="5">
    <source>
        <dbReference type="Proteomes" id="UP000011758"/>
    </source>
</evidence>